<dbReference type="Proteomes" id="UP000050326">
    <property type="component" value="Unassembled WGS sequence"/>
</dbReference>
<reference evidence="1 2" key="1">
    <citation type="submission" date="2015-09" db="EMBL/GenBank/DDBJ databases">
        <title>Genome sequence of Oxobacter pfennigii DSM 3222.</title>
        <authorList>
            <person name="Poehlein A."/>
            <person name="Bengelsdorf F.R."/>
            <person name="Schiel-Bengelsdorf B."/>
            <person name="Duerre P."/>
            <person name="Daniel R."/>
        </authorList>
    </citation>
    <scope>NUCLEOTIDE SEQUENCE [LARGE SCALE GENOMIC DNA]</scope>
    <source>
        <strain evidence="1 2">DSM 3222</strain>
    </source>
</reference>
<gene>
    <name evidence="1" type="ORF">OXPF_42900</name>
</gene>
<name>A0A0P8W4R8_9CLOT</name>
<dbReference type="STRING" id="36849.OXPF_42900"/>
<evidence type="ECO:0000313" key="2">
    <source>
        <dbReference type="Proteomes" id="UP000050326"/>
    </source>
</evidence>
<proteinExistence type="predicted"/>
<protein>
    <submittedName>
        <fullName evidence="1">Uncharacterized protein</fullName>
    </submittedName>
</protein>
<comment type="caution">
    <text evidence="1">The sequence shown here is derived from an EMBL/GenBank/DDBJ whole genome shotgun (WGS) entry which is preliminary data.</text>
</comment>
<dbReference type="EMBL" id="LKET01000068">
    <property type="protein sequence ID" value="KPU42505.1"/>
    <property type="molecule type" value="Genomic_DNA"/>
</dbReference>
<dbReference type="AlphaFoldDB" id="A0A0P8W4R8"/>
<sequence length="40" mass="4716">MEDKKITEMLEELKNDESWEEDSAVREAAVKAFERVLTNM</sequence>
<dbReference type="RefSeq" id="WP_278308416.1">
    <property type="nucleotide sequence ID" value="NZ_LKET01000068.1"/>
</dbReference>
<evidence type="ECO:0000313" key="1">
    <source>
        <dbReference type="EMBL" id="KPU42505.1"/>
    </source>
</evidence>
<accession>A0A0P8W4R8</accession>
<organism evidence="1 2">
    <name type="scientific">Oxobacter pfennigii</name>
    <dbReference type="NCBI Taxonomy" id="36849"/>
    <lineage>
        <taxon>Bacteria</taxon>
        <taxon>Bacillati</taxon>
        <taxon>Bacillota</taxon>
        <taxon>Clostridia</taxon>
        <taxon>Eubacteriales</taxon>
        <taxon>Clostridiaceae</taxon>
        <taxon>Oxobacter</taxon>
    </lineage>
</organism>
<keyword evidence="2" id="KW-1185">Reference proteome</keyword>